<name>A0A133KHP0_9FIRM</name>
<dbReference type="PATRIC" id="fig|33036.3.peg.332"/>
<organism evidence="1 2">
    <name type="scientific">Anaerococcus tetradius</name>
    <dbReference type="NCBI Taxonomy" id="33036"/>
    <lineage>
        <taxon>Bacteria</taxon>
        <taxon>Bacillati</taxon>
        <taxon>Bacillota</taxon>
        <taxon>Tissierellia</taxon>
        <taxon>Tissierellales</taxon>
        <taxon>Peptoniphilaceae</taxon>
        <taxon>Anaerococcus</taxon>
    </lineage>
</organism>
<reference evidence="2" key="1">
    <citation type="submission" date="2016-01" db="EMBL/GenBank/DDBJ databases">
        <authorList>
            <person name="Mitreva M."/>
            <person name="Pepin K.H."/>
            <person name="Mihindukulasuriya K.A."/>
            <person name="Fulton R."/>
            <person name="Fronick C."/>
            <person name="O'Laughlin M."/>
            <person name="Miner T."/>
            <person name="Herter B."/>
            <person name="Rosa B.A."/>
            <person name="Cordes M."/>
            <person name="Tomlinson C."/>
            <person name="Wollam A."/>
            <person name="Palsikar V.B."/>
            <person name="Mardis E.R."/>
            <person name="Wilson R.K."/>
        </authorList>
    </citation>
    <scope>NUCLEOTIDE SEQUENCE [LARGE SCALE GENOMIC DNA]</scope>
    <source>
        <strain evidence="2">MJR8151</strain>
    </source>
</reference>
<keyword evidence="2" id="KW-1185">Reference proteome</keyword>
<dbReference type="InterPro" id="IPR020483">
    <property type="entry name" value="Uncharacterised_YgbA"/>
</dbReference>
<dbReference type="AlphaFoldDB" id="A0A133KHP0"/>
<dbReference type="Proteomes" id="UP000070383">
    <property type="component" value="Unassembled WGS sequence"/>
</dbReference>
<protein>
    <recommendedName>
        <fullName evidence="3">Nitrous oxide-stimulated promoter</fullName>
    </recommendedName>
</protein>
<comment type="caution">
    <text evidence="1">The sequence shown here is derived from an EMBL/GenBank/DDBJ whole genome shotgun (WGS) entry which is preliminary data.</text>
</comment>
<proteinExistence type="predicted"/>
<dbReference type="STRING" id="33036.HMPREF3200_00329"/>
<dbReference type="Pfam" id="PF11756">
    <property type="entry name" value="YgbA_NO"/>
    <property type="match status" value="1"/>
</dbReference>
<evidence type="ECO:0000313" key="2">
    <source>
        <dbReference type="Proteomes" id="UP000070383"/>
    </source>
</evidence>
<dbReference type="OrthoDB" id="164329at2"/>
<dbReference type="EMBL" id="LRPM01000006">
    <property type="protein sequence ID" value="KWZ79082.1"/>
    <property type="molecule type" value="Genomic_DNA"/>
</dbReference>
<evidence type="ECO:0000313" key="1">
    <source>
        <dbReference type="EMBL" id="KWZ79082.1"/>
    </source>
</evidence>
<accession>A0A133KHP0</accession>
<sequence>MDKKLKEEYIIVCEMIDLYHRKNDSFSDDEISELKAYVKSKLSSCIHGSSKLFCSYCKIHCYEPARREQIREIMKFSGPRFIFYRPGMSIKHLLHKSSLIRKLASKKSYRK</sequence>
<gene>
    <name evidence="1" type="ORF">HMPREF3200_00329</name>
</gene>
<evidence type="ECO:0008006" key="3">
    <source>
        <dbReference type="Google" id="ProtNLM"/>
    </source>
</evidence>
<dbReference type="RefSeq" id="WP_060928976.1">
    <property type="nucleotide sequence ID" value="NZ_KQ955249.1"/>
</dbReference>